<evidence type="ECO:0000256" key="1">
    <source>
        <dbReference type="ARBA" id="ARBA00008814"/>
    </source>
</evidence>
<dbReference type="Pfam" id="PF01497">
    <property type="entry name" value="Peripla_BP_2"/>
    <property type="match status" value="1"/>
</dbReference>
<dbReference type="SUPFAM" id="SSF53807">
    <property type="entry name" value="Helical backbone' metal receptor"/>
    <property type="match status" value="1"/>
</dbReference>
<dbReference type="EMBL" id="CM000913">
    <property type="protein sequence ID" value="EFG06575.1"/>
    <property type="molecule type" value="Genomic_DNA"/>
</dbReference>
<feature type="region of interest" description="Disordered" evidence="2">
    <location>
        <begin position="1"/>
        <end position="68"/>
    </location>
</feature>
<dbReference type="KEGG" id="sclf:BB341_20695"/>
<dbReference type="Gene3D" id="3.40.50.1980">
    <property type="entry name" value="Nitrogenase molybdenum iron protein domain"/>
    <property type="match status" value="2"/>
</dbReference>
<dbReference type="eggNOG" id="COG4558">
    <property type="taxonomic scope" value="Bacteria"/>
</dbReference>
<dbReference type="AlphaFoldDB" id="E2Q1U9"/>
<organism evidence="4 5">
    <name type="scientific">Streptomyces clavuligerus</name>
    <dbReference type="NCBI Taxonomy" id="1901"/>
    <lineage>
        <taxon>Bacteria</taxon>
        <taxon>Bacillati</taxon>
        <taxon>Actinomycetota</taxon>
        <taxon>Actinomycetes</taxon>
        <taxon>Kitasatosporales</taxon>
        <taxon>Streptomycetaceae</taxon>
        <taxon>Streptomyces</taxon>
    </lineage>
</organism>
<proteinExistence type="inferred from homology"/>
<evidence type="ECO:0000313" key="4">
    <source>
        <dbReference type="EMBL" id="EFG06575.1"/>
    </source>
</evidence>
<evidence type="ECO:0000313" key="5">
    <source>
        <dbReference type="Proteomes" id="UP000002357"/>
    </source>
</evidence>
<accession>E2Q1U9</accession>
<dbReference type="PROSITE" id="PS50983">
    <property type="entry name" value="FE_B12_PBP"/>
    <property type="match status" value="1"/>
</dbReference>
<dbReference type="InterPro" id="IPR050902">
    <property type="entry name" value="ABC_Transporter_SBP"/>
</dbReference>
<dbReference type="Proteomes" id="UP000002357">
    <property type="component" value="Chromosome"/>
</dbReference>
<dbReference type="PANTHER" id="PTHR30535:SF4">
    <property type="entry name" value="HEMIN-BINDING PERIPLASMIC PROTEIN HMUT"/>
    <property type="match status" value="1"/>
</dbReference>
<keyword evidence="5" id="KW-1185">Reference proteome</keyword>
<gene>
    <name evidence="4" type="ORF">SCLAV_1500</name>
</gene>
<sequence>MPVQARNPNSGTRWESPGARRSGGQEVREGPGRSGPLRKRAAPVGRLGTDRGNAPQRLPHPAGGGTDRTVLLVLSQGPARRVRGFRPVGTVLTVLALTLAASGCGGGDSAPTAGAGQPKTSAAPDRVEPLGPAPTPGLPVTVESADGRKTTVTSTERVVPLTGSLSEIVFTLGLGERVVARDVTATFEQAASLPVVTRGHDVSAESVLSLRPTLVLAETVSGPAESLRQIRDAGIPLLVVKAAKSLADVGPRIDAVARALGVPSAGAELKKRTGDRIAAVQRDIPGPAGGEKPRVAFLYLRGTASVYLLGGADSGASSLLEAAGAVDAGKESGLTKDFTAITSEALAKAAPDAILVMSKGLDSVGGVDGLVKIPGVAQTPAGMDRRVVSVPDGVLLNYGPRTDQVLSSLVEQLYADGR</sequence>
<dbReference type="InterPro" id="IPR002491">
    <property type="entry name" value="ABC_transptr_periplasmic_BD"/>
</dbReference>
<protein>
    <submittedName>
        <fullName evidence="4">Binding-protein-dependent transport lipoprotein</fullName>
    </submittedName>
</protein>
<keyword evidence="4" id="KW-0449">Lipoprotein</keyword>
<feature type="domain" description="Fe/B12 periplasmic-binding" evidence="3">
    <location>
        <begin position="157"/>
        <end position="417"/>
    </location>
</feature>
<dbReference type="STRING" id="1901.BB341_20695"/>
<comment type="similarity">
    <text evidence="1">Belongs to the bacterial solute-binding protein 8 family.</text>
</comment>
<feature type="compositionally biased region" description="Polar residues" evidence="2">
    <location>
        <begin position="1"/>
        <end position="13"/>
    </location>
</feature>
<evidence type="ECO:0000259" key="3">
    <source>
        <dbReference type="PROSITE" id="PS50983"/>
    </source>
</evidence>
<reference evidence="4 5" key="1">
    <citation type="journal article" date="2010" name="Genome Biol. Evol.">
        <title>The sequence of a 1.8-mb bacterial linear plasmid reveals a rich evolutionary reservoir of secondary metabolic pathways.</title>
        <authorList>
            <person name="Medema M.H."/>
            <person name="Trefzer A."/>
            <person name="Kovalchuk A."/>
            <person name="van den Berg M."/>
            <person name="Mueller U."/>
            <person name="Heijne W."/>
            <person name="Wu L."/>
            <person name="Alam M.T."/>
            <person name="Ronning C.M."/>
            <person name="Nierman W.C."/>
            <person name="Bovenberg R.A.L."/>
            <person name="Breitling R."/>
            <person name="Takano E."/>
        </authorList>
    </citation>
    <scope>NUCLEOTIDE SEQUENCE [LARGE SCALE GENOMIC DNA]</scope>
    <source>
        <strain evidence="5">ATCC 27064 / DSM 738 / JCM 4710 / NBRC 13307 / NCIMB 12785 / NRRL 3585 / VKM Ac-602</strain>
    </source>
</reference>
<feature type="region of interest" description="Disordered" evidence="2">
    <location>
        <begin position="106"/>
        <end position="151"/>
    </location>
</feature>
<dbReference type="PANTHER" id="PTHR30535">
    <property type="entry name" value="VITAMIN B12-BINDING PROTEIN"/>
    <property type="match status" value="1"/>
</dbReference>
<name>E2Q1U9_STRCL</name>
<evidence type="ECO:0000256" key="2">
    <source>
        <dbReference type="SAM" id="MobiDB-lite"/>
    </source>
</evidence>